<evidence type="ECO:0000313" key="1">
    <source>
        <dbReference type="EMBL" id="CAK5018087.1"/>
    </source>
</evidence>
<evidence type="ECO:0000313" key="2">
    <source>
        <dbReference type="Proteomes" id="UP001497535"/>
    </source>
</evidence>
<proteinExistence type="predicted"/>
<dbReference type="Proteomes" id="UP001497535">
    <property type="component" value="Unassembled WGS sequence"/>
</dbReference>
<organism evidence="1 2">
    <name type="scientific">Meloidogyne enterolobii</name>
    <name type="common">Root-knot nematode worm</name>
    <name type="synonym">Meloidogyne mayaguensis</name>
    <dbReference type="NCBI Taxonomy" id="390850"/>
    <lineage>
        <taxon>Eukaryota</taxon>
        <taxon>Metazoa</taxon>
        <taxon>Ecdysozoa</taxon>
        <taxon>Nematoda</taxon>
        <taxon>Chromadorea</taxon>
        <taxon>Rhabditida</taxon>
        <taxon>Tylenchina</taxon>
        <taxon>Tylenchomorpha</taxon>
        <taxon>Tylenchoidea</taxon>
        <taxon>Meloidogynidae</taxon>
        <taxon>Meloidogyninae</taxon>
        <taxon>Meloidogyne</taxon>
    </lineage>
</organism>
<name>A0ACB0XUL6_MELEN</name>
<accession>A0ACB0XUL6</accession>
<gene>
    <name evidence="1" type="ORF">MENTE1834_LOCUS3722</name>
</gene>
<reference evidence="1" key="1">
    <citation type="submission" date="2023-11" db="EMBL/GenBank/DDBJ databases">
        <authorList>
            <person name="Poullet M."/>
        </authorList>
    </citation>
    <scope>NUCLEOTIDE SEQUENCE</scope>
    <source>
        <strain evidence="1">E1834</strain>
    </source>
</reference>
<keyword evidence="2" id="KW-1185">Reference proteome</keyword>
<sequence length="98" mass="10896">MIDGVDTEDDDQEKAPPQSQTITDKEKEQWAPSLAEEDPLSISPSTANLTKNNNHPEANQKIQSEYPYSLPSLPRPEMLIGEPTERPSFLKSFFGHGG</sequence>
<comment type="caution">
    <text evidence="1">The sequence shown here is derived from an EMBL/GenBank/DDBJ whole genome shotgun (WGS) entry which is preliminary data.</text>
</comment>
<protein>
    <submittedName>
        <fullName evidence="1">Uncharacterized protein</fullName>
    </submittedName>
</protein>
<dbReference type="EMBL" id="CAVMJV010000003">
    <property type="protein sequence ID" value="CAK5018087.1"/>
    <property type="molecule type" value="Genomic_DNA"/>
</dbReference>